<dbReference type="STRING" id="6335.A0A0V1KQM8"/>
<dbReference type="AlphaFoldDB" id="A0A0V1KQM8"/>
<dbReference type="InterPro" id="IPR041588">
    <property type="entry name" value="Integrase_H2C2"/>
</dbReference>
<organism evidence="2 3">
    <name type="scientific">Trichinella nativa</name>
    <dbReference type="NCBI Taxonomy" id="6335"/>
    <lineage>
        <taxon>Eukaryota</taxon>
        <taxon>Metazoa</taxon>
        <taxon>Ecdysozoa</taxon>
        <taxon>Nematoda</taxon>
        <taxon>Enoplea</taxon>
        <taxon>Dorylaimia</taxon>
        <taxon>Trichinellida</taxon>
        <taxon>Trichinellidae</taxon>
        <taxon>Trichinella</taxon>
    </lineage>
</organism>
<dbReference type="Pfam" id="PF17921">
    <property type="entry name" value="Integrase_H2C2"/>
    <property type="match status" value="1"/>
</dbReference>
<dbReference type="Gene3D" id="1.10.340.70">
    <property type="match status" value="1"/>
</dbReference>
<sequence length="109" mass="12313">MQYPPILPGNHELTGGLIHRCHQRQLHAGAEQTLAFLRQRCWVPKGRHQVKRMTRECMVCRRAIARPAQPRMAALPRDRAVQALAMSQVGINIARSLFVRVGRGATSPR</sequence>
<gene>
    <name evidence="2" type="ORF">T02_14389</name>
</gene>
<comment type="caution">
    <text evidence="2">The sequence shown here is derived from an EMBL/GenBank/DDBJ whole genome shotgun (WGS) entry which is preliminary data.</text>
</comment>
<accession>A0A0V1KQM8</accession>
<name>A0A0V1KQM8_9BILA</name>
<keyword evidence="3" id="KW-1185">Reference proteome</keyword>
<feature type="domain" description="Integrase zinc-binding" evidence="1">
    <location>
        <begin position="11"/>
        <end position="63"/>
    </location>
</feature>
<proteinExistence type="predicted"/>
<evidence type="ECO:0000313" key="2">
    <source>
        <dbReference type="EMBL" id="KRZ49409.1"/>
    </source>
</evidence>
<dbReference type="OrthoDB" id="6432436at2759"/>
<reference evidence="2 3" key="1">
    <citation type="submission" date="2015-05" db="EMBL/GenBank/DDBJ databases">
        <title>Evolution of Trichinella species and genotypes.</title>
        <authorList>
            <person name="Korhonen P.K."/>
            <person name="Edoardo P."/>
            <person name="Giuseppe L.R."/>
            <person name="Gasser R.B."/>
        </authorList>
    </citation>
    <scope>NUCLEOTIDE SEQUENCE [LARGE SCALE GENOMIC DNA]</scope>
    <source>
        <strain evidence="2">ISS10</strain>
    </source>
</reference>
<dbReference type="Proteomes" id="UP000054721">
    <property type="component" value="Unassembled WGS sequence"/>
</dbReference>
<dbReference type="EMBL" id="JYDW01000315">
    <property type="protein sequence ID" value="KRZ49409.1"/>
    <property type="molecule type" value="Genomic_DNA"/>
</dbReference>
<evidence type="ECO:0000259" key="1">
    <source>
        <dbReference type="Pfam" id="PF17921"/>
    </source>
</evidence>
<evidence type="ECO:0000313" key="3">
    <source>
        <dbReference type="Proteomes" id="UP000054721"/>
    </source>
</evidence>
<protein>
    <recommendedName>
        <fullName evidence="1">Integrase zinc-binding domain-containing protein</fullName>
    </recommendedName>
</protein>
<dbReference type="PANTHER" id="PTHR47331">
    <property type="entry name" value="PHD-TYPE DOMAIN-CONTAINING PROTEIN"/>
    <property type="match status" value="1"/>
</dbReference>